<dbReference type="Proteomes" id="UP000429607">
    <property type="component" value="Unassembled WGS sequence"/>
</dbReference>
<name>A0A6A3HD03_9STRA</name>
<reference evidence="1 2" key="1">
    <citation type="submission" date="2018-09" db="EMBL/GenBank/DDBJ databases">
        <title>Genomic investigation of the strawberry pathogen Phytophthora fragariae indicates pathogenicity is determined by transcriptional variation in three key races.</title>
        <authorList>
            <person name="Adams T.M."/>
            <person name="Armitage A.D."/>
            <person name="Sobczyk M.K."/>
            <person name="Bates H.J."/>
            <person name="Dunwell J.M."/>
            <person name="Nellist C.F."/>
            <person name="Harrison R.J."/>
        </authorList>
    </citation>
    <scope>NUCLEOTIDE SEQUENCE [LARGE SCALE GENOMIC DNA]</scope>
    <source>
        <strain evidence="1 2">SCRP249</strain>
    </source>
</reference>
<comment type="caution">
    <text evidence="1">The sequence shown here is derived from an EMBL/GenBank/DDBJ whole genome shotgun (WGS) entry which is preliminary data.</text>
</comment>
<accession>A0A6A3HD03</accession>
<evidence type="ECO:0000313" key="1">
    <source>
        <dbReference type="EMBL" id="KAE8967381.1"/>
    </source>
</evidence>
<organism evidence="1 2">
    <name type="scientific">Phytophthora rubi</name>
    <dbReference type="NCBI Taxonomy" id="129364"/>
    <lineage>
        <taxon>Eukaryota</taxon>
        <taxon>Sar</taxon>
        <taxon>Stramenopiles</taxon>
        <taxon>Oomycota</taxon>
        <taxon>Peronosporomycetes</taxon>
        <taxon>Peronosporales</taxon>
        <taxon>Peronosporaceae</taxon>
        <taxon>Phytophthora</taxon>
    </lineage>
</organism>
<protein>
    <recommendedName>
        <fullName evidence="3">Ubiquitin-like protease family profile domain-containing protein</fullName>
    </recommendedName>
</protein>
<sequence>MVKVIDERNAMGKVKETLQWIDKLQIPRFGVIPPFDDCASLPKLLFADTVENMTLNKYVMNGEEIEGVRLLGFRGTEWLGSTCLRAGLIMLARRYASHDIGFFTPDWFPFSDVSTRQKAAAMHGAFHATVQRQIGVVNVGGFHWVAFYLDVTSDHTRICTGLAQSR</sequence>
<evidence type="ECO:0008006" key="3">
    <source>
        <dbReference type="Google" id="ProtNLM"/>
    </source>
</evidence>
<dbReference type="EMBL" id="QXFV01004874">
    <property type="protein sequence ID" value="KAE8967381.1"/>
    <property type="molecule type" value="Genomic_DNA"/>
</dbReference>
<evidence type="ECO:0000313" key="2">
    <source>
        <dbReference type="Proteomes" id="UP000429607"/>
    </source>
</evidence>
<gene>
    <name evidence="1" type="ORF">PR001_g28121</name>
</gene>
<dbReference type="AlphaFoldDB" id="A0A6A3HD03"/>
<proteinExistence type="predicted"/>